<keyword evidence="1" id="KW-1133">Transmembrane helix</keyword>
<feature type="transmembrane region" description="Helical" evidence="1">
    <location>
        <begin position="21"/>
        <end position="41"/>
    </location>
</feature>
<keyword evidence="1" id="KW-0472">Membrane</keyword>
<feature type="transmembrane region" description="Helical" evidence="1">
    <location>
        <begin position="397"/>
        <end position="420"/>
    </location>
</feature>
<proteinExistence type="predicted"/>
<evidence type="ECO:0000256" key="1">
    <source>
        <dbReference type="SAM" id="Phobius"/>
    </source>
</evidence>
<accession>A0A5Q0HAW2</accession>
<dbReference type="EMBL" id="CP034550">
    <property type="protein sequence ID" value="QFZ23388.1"/>
    <property type="molecule type" value="Genomic_DNA"/>
</dbReference>
<feature type="transmembrane region" description="Helical" evidence="1">
    <location>
        <begin position="202"/>
        <end position="220"/>
    </location>
</feature>
<organism evidence="2 3">
    <name type="scientific">Saccharothrix syringae</name>
    <name type="common">Nocardiopsis syringae</name>
    <dbReference type="NCBI Taxonomy" id="103733"/>
    <lineage>
        <taxon>Bacteria</taxon>
        <taxon>Bacillati</taxon>
        <taxon>Actinomycetota</taxon>
        <taxon>Actinomycetes</taxon>
        <taxon>Pseudonocardiales</taxon>
        <taxon>Pseudonocardiaceae</taxon>
        <taxon>Saccharothrix</taxon>
    </lineage>
</organism>
<keyword evidence="1" id="KW-0812">Transmembrane</keyword>
<sequence length="552" mass="55085">MIRTAETVSPAPTRLRVAVGSAALGSVLTAVAPVVGVVASAGDGSAPPAPPAFTAWPLLAALALLPAALSALFLLRGRESTSAAVLIAPATFAIGRLLDDLQLAVDAVDTSRPELFRPTTLGELTPTTGTWLLITGHVLLIAAGALAVATLAEPDARTERSGFVLPATAGAIAAVGLFTAPFTSTDAFIPARGPFESPPLPMVGGLLLTIAAPVLAVLTASATTREVRRGGLLGLATALLAAALPPLATALAVDRVGFAAGPFLVLAAAAALAWPQRTRTTRQTTEDQHTPELPGLRRLHVITGTLGLATALAAAAGATTAHLVLPEGLPAPTDYAVRLLWPAAIVTGALSLALLAKAPVRPAFTVASATVPLAAAGALDAVFAATRVDAVEPGPGVWFTALAVLLAGAAALAAALAGAVERDEAGTTTTEPPLPLMTVVLIAVLLSLGAFGMPVLKAPDYTPVGAFSLQAGSWGLLIALAALVTAAAIALRSRVNQGAALLLGAALVTAVRALEYPLTAARATEATPGPGLWLAATATAAFLIAAAVRTTR</sequence>
<dbReference type="AlphaFoldDB" id="A0A5Q0HAW2"/>
<feature type="transmembrane region" description="Helical" evidence="1">
    <location>
        <begin position="53"/>
        <end position="75"/>
    </location>
</feature>
<feature type="transmembrane region" description="Helical" evidence="1">
    <location>
        <begin position="432"/>
        <end position="451"/>
    </location>
</feature>
<feature type="transmembrane region" description="Helical" evidence="1">
    <location>
        <begin position="363"/>
        <end position="385"/>
    </location>
</feature>
<dbReference type="RefSeq" id="WP_153278798.1">
    <property type="nucleotide sequence ID" value="NZ_CP034550.1"/>
</dbReference>
<gene>
    <name evidence="2" type="ORF">EKG83_43440</name>
</gene>
<reference evidence="3" key="1">
    <citation type="journal article" date="2021" name="Curr. Microbiol.">
        <title>Complete genome of nocamycin-producing strain Saccharothrix syringae NRRL B-16468 reveals the biosynthetic potential for secondary metabolites.</title>
        <authorList>
            <person name="Mo X."/>
            <person name="Yang S."/>
        </authorList>
    </citation>
    <scope>NUCLEOTIDE SEQUENCE [LARGE SCALE GENOMIC DNA]</scope>
    <source>
        <strain evidence="3">ATCC 51364 / DSM 43886 / JCM 6844 / KCTC 9398 / NBRC 14523 / NRRL B-16468 / INA 2240</strain>
    </source>
</reference>
<feature type="transmembrane region" description="Helical" evidence="1">
    <location>
        <begin position="82"/>
        <end position="98"/>
    </location>
</feature>
<evidence type="ECO:0000313" key="3">
    <source>
        <dbReference type="Proteomes" id="UP000325787"/>
    </source>
</evidence>
<evidence type="ECO:0000313" key="2">
    <source>
        <dbReference type="EMBL" id="QFZ23388.1"/>
    </source>
</evidence>
<feature type="transmembrane region" description="Helical" evidence="1">
    <location>
        <begin position="471"/>
        <end position="491"/>
    </location>
</feature>
<feature type="transmembrane region" description="Helical" evidence="1">
    <location>
        <begin position="299"/>
        <end position="319"/>
    </location>
</feature>
<protein>
    <submittedName>
        <fullName evidence="2">Uncharacterized protein</fullName>
    </submittedName>
</protein>
<feature type="transmembrane region" description="Helical" evidence="1">
    <location>
        <begin position="256"/>
        <end position="274"/>
    </location>
</feature>
<feature type="transmembrane region" description="Helical" evidence="1">
    <location>
        <begin position="131"/>
        <end position="151"/>
    </location>
</feature>
<dbReference type="KEGG" id="ssyi:EKG83_43440"/>
<dbReference type="OrthoDB" id="3697808at2"/>
<dbReference type="Proteomes" id="UP000325787">
    <property type="component" value="Chromosome"/>
</dbReference>
<name>A0A5Q0HAW2_SACSY</name>
<keyword evidence="3" id="KW-1185">Reference proteome</keyword>
<feature type="transmembrane region" description="Helical" evidence="1">
    <location>
        <begin position="498"/>
        <end position="518"/>
    </location>
</feature>
<feature type="transmembrane region" description="Helical" evidence="1">
    <location>
        <begin position="232"/>
        <end position="250"/>
    </location>
</feature>
<feature type="transmembrane region" description="Helical" evidence="1">
    <location>
        <begin position="339"/>
        <end position="356"/>
    </location>
</feature>
<feature type="transmembrane region" description="Helical" evidence="1">
    <location>
        <begin position="163"/>
        <end position="182"/>
    </location>
</feature>
<feature type="transmembrane region" description="Helical" evidence="1">
    <location>
        <begin position="530"/>
        <end position="548"/>
    </location>
</feature>